<feature type="non-terminal residue" evidence="2">
    <location>
        <position position="158"/>
    </location>
</feature>
<dbReference type="KEGG" id="ccal:108622748"/>
<reference evidence="2" key="1">
    <citation type="submission" date="2025-08" db="UniProtKB">
        <authorList>
            <consortium name="RefSeq"/>
        </authorList>
    </citation>
    <scope>IDENTIFICATION</scope>
    <source>
        <tissue evidence="2">Whole body</tissue>
    </source>
</reference>
<keyword evidence="1" id="KW-1185">Reference proteome</keyword>
<dbReference type="Gene3D" id="4.10.60.10">
    <property type="entry name" value="Zinc finger, CCHC-type"/>
    <property type="match status" value="1"/>
</dbReference>
<accession>A0AAJ7N3V1</accession>
<gene>
    <name evidence="2" type="primary">LOC108622748</name>
</gene>
<name>A0AAJ7N3V1_9HYME</name>
<dbReference type="GeneID" id="108622748"/>
<dbReference type="RefSeq" id="XP_017876317.1">
    <property type="nucleotide sequence ID" value="XM_018020828.1"/>
</dbReference>
<dbReference type="AlphaFoldDB" id="A0AAJ7N3V1"/>
<dbReference type="GO" id="GO:0003676">
    <property type="term" value="F:nucleic acid binding"/>
    <property type="evidence" value="ECO:0007669"/>
    <property type="project" value="InterPro"/>
</dbReference>
<dbReference type="GO" id="GO:0008270">
    <property type="term" value="F:zinc ion binding"/>
    <property type="evidence" value="ECO:0007669"/>
    <property type="project" value="InterPro"/>
</dbReference>
<sequence length="158" mass="17539">MNGGLLLEIPKKGDGEVGLKLMNKISSLFSSGDVNISCPKKYKELLITNLDLASSHQEINNTLRTICGDNESFILGPVRPNARGTATVWCKCDETAAFKLISKQSALIGWSTARFLPLENRPIQCFKCWNFGHVRNNCTSEIDMIDWCYKCGNQGHPS</sequence>
<protein>
    <submittedName>
        <fullName evidence="2">Uncharacterized protein LOC108622748</fullName>
    </submittedName>
</protein>
<proteinExistence type="predicted"/>
<dbReference type="SUPFAM" id="SSF57756">
    <property type="entry name" value="Retrovirus zinc finger-like domains"/>
    <property type="match status" value="1"/>
</dbReference>
<organism evidence="1 2">
    <name type="scientific">Ceratina calcarata</name>
    <dbReference type="NCBI Taxonomy" id="156304"/>
    <lineage>
        <taxon>Eukaryota</taxon>
        <taxon>Metazoa</taxon>
        <taxon>Ecdysozoa</taxon>
        <taxon>Arthropoda</taxon>
        <taxon>Hexapoda</taxon>
        <taxon>Insecta</taxon>
        <taxon>Pterygota</taxon>
        <taxon>Neoptera</taxon>
        <taxon>Endopterygota</taxon>
        <taxon>Hymenoptera</taxon>
        <taxon>Apocrita</taxon>
        <taxon>Aculeata</taxon>
        <taxon>Apoidea</taxon>
        <taxon>Anthophila</taxon>
        <taxon>Apidae</taxon>
        <taxon>Ceratina</taxon>
        <taxon>Zadontomerus</taxon>
    </lineage>
</organism>
<dbReference type="InterPro" id="IPR036875">
    <property type="entry name" value="Znf_CCHC_sf"/>
</dbReference>
<evidence type="ECO:0000313" key="2">
    <source>
        <dbReference type="RefSeq" id="XP_017876317.1"/>
    </source>
</evidence>
<dbReference type="Proteomes" id="UP000694925">
    <property type="component" value="Unplaced"/>
</dbReference>
<evidence type="ECO:0000313" key="1">
    <source>
        <dbReference type="Proteomes" id="UP000694925"/>
    </source>
</evidence>